<keyword evidence="2" id="KW-1185">Reference proteome</keyword>
<proteinExistence type="predicted"/>
<name>A0A3N0YW65_ANAGA</name>
<sequence>MDTEVGNKVGGVATLRTDCNQENSADWAVFLEAEKLPYWRAYFFGCGQSLSLSRSDDGSSSSIAVRAASSSCLTGVSVKVQYCHLRGQPGTGTGVFTCHDIISVLFILNIVVIANTGKLSHPKLTRYRYFML</sequence>
<gene>
    <name evidence="1" type="ORF">DPX16_21004</name>
</gene>
<organism evidence="1 2">
    <name type="scientific">Anabarilius grahami</name>
    <name type="common">Kanglang fish</name>
    <name type="synonym">Barilius grahami</name>
    <dbReference type="NCBI Taxonomy" id="495550"/>
    <lineage>
        <taxon>Eukaryota</taxon>
        <taxon>Metazoa</taxon>
        <taxon>Chordata</taxon>
        <taxon>Craniata</taxon>
        <taxon>Vertebrata</taxon>
        <taxon>Euteleostomi</taxon>
        <taxon>Actinopterygii</taxon>
        <taxon>Neopterygii</taxon>
        <taxon>Teleostei</taxon>
        <taxon>Ostariophysi</taxon>
        <taxon>Cypriniformes</taxon>
        <taxon>Xenocyprididae</taxon>
        <taxon>Xenocypridinae</taxon>
        <taxon>Xenocypridinae incertae sedis</taxon>
        <taxon>Anabarilius</taxon>
    </lineage>
</organism>
<dbReference type="EMBL" id="RJVU01020258">
    <property type="protein sequence ID" value="ROL50437.1"/>
    <property type="molecule type" value="Genomic_DNA"/>
</dbReference>
<accession>A0A3N0YW65</accession>
<evidence type="ECO:0000313" key="2">
    <source>
        <dbReference type="Proteomes" id="UP000281406"/>
    </source>
</evidence>
<dbReference type="Proteomes" id="UP000281406">
    <property type="component" value="Unassembled WGS sequence"/>
</dbReference>
<comment type="caution">
    <text evidence="1">The sequence shown here is derived from an EMBL/GenBank/DDBJ whole genome shotgun (WGS) entry which is preliminary data.</text>
</comment>
<reference evidence="1 2" key="1">
    <citation type="submission" date="2018-10" db="EMBL/GenBank/DDBJ databases">
        <title>Genome assembly for a Yunnan-Guizhou Plateau 3E fish, Anabarilius grahami (Regan), and its evolutionary and genetic applications.</title>
        <authorList>
            <person name="Jiang W."/>
        </authorList>
    </citation>
    <scope>NUCLEOTIDE SEQUENCE [LARGE SCALE GENOMIC DNA]</scope>
    <source>
        <strain evidence="1">AG-KIZ</strain>
        <tissue evidence="1">Muscle</tissue>
    </source>
</reference>
<evidence type="ECO:0000313" key="1">
    <source>
        <dbReference type="EMBL" id="ROL50437.1"/>
    </source>
</evidence>
<dbReference type="AlphaFoldDB" id="A0A3N0YW65"/>
<protein>
    <submittedName>
        <fullName evidence="1">Uncharacterized protein</fullName>
    </submittedName>
</protein>